<dbReference type="InterPro" id="IPR006162">
    <property type="entry name" value="Ppantetheine_attach_site"/>
</dbReference>
<protein>
    <submittedName>
        <fullName evidence="4">Phosphopantetheine-binding protein</fullName>
    </submittedName>
</protein>
<evidence type="ECO:0000256" key="2">
    <source>
        <dbReference type="ARBA" id="ARBA00022553"/>
    </source>
</evidence>
<organism evidence="4 5">
    <name type="scientific">Streptomyces vulcanius</name>
    <dbReference type="NCBI Taxonomy" id="1441876"/>
    <lineage>
        <taxon>Bacteria</taxon>
        <taxon>Bacillati</taxon>
        <taxon>Actinomycetota</taxon>
        <taxon>Actinomycetes</taxon>
        <taxon>Kitasatosporales</taxon>
        <taxon>Streptomycetaceae</taxon>
        <taxon>Streptomyces</taxon>
    </lineage>
</organism>
<feature type="domain" description="Carrier" evidence="3">
    <location>
        <begin position="4"/>
        <end position="85"/>
    </location>
</feature>
<dbReference type="Gene3D" id="1.10.1200.10">
    <property type="entry name" value="ACP-like"/>
    <property type="match status" value="1"/>
</dbReference>
<evidence type="ECO:0000259" key="3">
    <source>
        <dbReference type="PROSITE" id="PS50075"/>
    </source>
</evidence>
<comment type="caution">
    <text evidence="4">The sequence shown here is derived from an EMBL/GenBank/DDBJ whole genome shotgun (WGS) entry which is preliminary data.</text>
</comment>
<keyword evidence="2" id="KW-0597">Phosphoprotein</keyword>
<evidence type="ECO:0000256" key="1">
    <source>
        <dbReference type="ARBA" id="ARBA00022450"/>
    </source>
</evidence>
<dbReference type="Proteomes" id="UP001595839">
    <property type="component" value="Unassembled WGS sequence"/>
</dbReference>
<name>A0ABV9B9M0_9ACTN</name>
<gene>
    <name evidence="4" type="ORF">ACFPIH_52895</name>
</gene>
<dbReference type="Pfam" id="PF00550">
    <property type="entry name" value="PP-binding"/>
    <property type="match status" value="1"/>
</dbReference>
<reference evidence="5" key="1">
    <citation type="journal article" date="2019" name="Int. J. Syst. Evol. Microbiol.">
        <title>The Global Catalogue of Microorganisms (GCM) 10K type strain sequencing project: providing services to taxonomists for standard genome sequencing and annotation.</title>
        <authorList>
            <consortium name="The Broad Institute Genomics Platform"/>
            <consortium name="The Broad Institute Genome Sequencing Center for Infectious Disease"/>
            <person name="Wu L."/>
            <person name="Ma J."/>
        </authorList>
    </citation>
    <scope>NUCLEOTIDE SEQUENCE [LARGE SCALE GENOMIC DNA]</scope>
    <source>
        <strain evidence="5">CGMCC 4.7177</strain>
    </source>
</reference>
<accession>A0ABV9B9M0</accession>
<dbReference type="SUPFAM" id="SSF47336">
    <property type="entry name" value="ACP-like"/>
    <property type="match status" value="1"/>
</dbReference>
<keyword evidence="1" id="KW-0596">Phosphopantetheine</keyword>
<evidence type="ECO:0000313" key="5">
    <source>
        <dbReference type="Proteomes" id="UP001595839"/>
    </source>
</evidence>
<evidence type="ECO:0000313" key="4">
    <source>
        <dbReference type="EMBL" id="MFC4508006.1"/>
    </source>
</evidence>
<dbReference type="InterPro" id="IPR036736">
    <property type="entry name" value="ACP-like_sf"/>
</dbReference>
<dbReference type="InterPro" id="IPR009081">
    <property type="entry name" value="PP-bd_ACP"/>
</dbReference>
<keyword evidence="5" id="KW-1185">Reference proteome</keyword>
<dbReference type="PROSITE" id="PS00012">
    <property type="entry name" value="PHOSPHOPANTETHEINE"/>
    <property type="match status" value="1"/>
</dbReference>
<dbReference type="EMBL" id="JBHSFK010000065">
    <property type="protein sequence ID" value="MFC4508006.1"/>
    <property type="molecule type" value="Genomic_DNA"/>
</dbReference>
<proteinExistence type="predicted"/>
<dbReference type="PROSITE" id="PS50075">
    <property type="entry name" value="CARRIER"/>
    <property type="match status" value="1"/>
</dbReference>
<dbReference type="RefSeq" id="WP_381179984.1">
    <property type="nucleotide sequence ID" value="NZ_JBHSFK010000065.1"/>
</dbReference>
<sequence>MASSTTVDEIIDLLKEVKPGIADQDVRPDHSVVEDLGLDSLDLLQLGRRINRHFGAEFDLDTWNAGADEHHRSVASIAAVVAAAGHA</sequence>